<keyword evidence="2" id="KW-0805">Transcription regulation</keyword>
<dbReference type="InterPro" id="IPR003340">
    <property type="entry name" value="B3_DNA-bd"/>
</dbReference>
<evidence type="ECO:0000313" key="8">
    <source>
        <dbReference type="RefSeq" id="XP_022763314.1"/>
    </source>
</evidence>
<dbReference type="SUPFAM" id="SSF101936">
    <property type="entry name" value="DNA-binding pseudobarrel domain"/>
    <property type="match status" value="2"/>
</dbReference>
<evidence type="ECO:0000256" key="2">
    <source>
        <dbReference type="ARBA" id="ARBA00023015"/>
    </source>
</evidence>
<dbReference type="RefSeq" id="XP_022763314.1">
    <property type="nucleotide sequence ID" value="XM_022907579.1"/>
</dbReference>
<dbReference type="OrthoDB" id="623918at2759"/>
<dbReference type="PANTHER" id="PTHR31920:SF141">
    <property type="entry name" value="TF-B3 DOMAIN-CONTAINING PROTEIN"/>
    <property type="match status" value="1"/>
</dbReference>
<evidence type="ECO:0000256" key="5">
    <source>
        <dbReference type="ARBA" id="ARBA00023242"/>
    </source>
</evidence>
<evidence type="ECO:0000313" key="7">
    <source>
        <dbReference type="Proteomes" id="UP000515121"/>
    </source>
</evidence>
<keyword evidence="4" id="KW-0804">Transcription</keyword>
<evidence type="ECO:0000256" key="1">
    <source>
        <dbReference type="ARBA" id="ARBA00004123"/>
    </source>
</evidence>
<keyword evidence="3" id="KW-0238">DNA-binding</keyword>
<dbReference type="InterPro" id="IPR050655">
    <property type="entry name" value="Plant_B3_domain"/>
</dbReference>
<dbReference type="GeneID" id="111308900"/>
<feature type="domain" description="TF-B3" evidence="6">
    <location>
        <begin position="35"/>
        <end position="128"/>
    </location>
</feature>
<sequence>MSLSECLMVKQFPATPNKTMSQPVGPALPEKKSCIFYKLVVASILQDKKLRIPYKFVKKFGDELSSIATLTVPSGRLWLVELTKDNKRMWFDCGWNVFVEYYSICIGYFLIFRYEGNSHFNVHIYDLKTSEINYLSSSLSNSLEPGHGKHVKGIEDGDIAEFMGSQLTCSSSNFLSYKGFDESLDHDRKKYKNSTCGADLKNLHQKNNVHDLQATFQSTQDKGIQFSGVELTSTVDEGGLFFLDETQQNTKKIKQETEPSKLHELKCFLYRVFLIDFTLPNSLKDIVKHESLGKFEVKEEFPAMNSPRSVSRRWRDVTTEEKQSAFRAAAMFKPDNPFCRIILRPSYVYKGILLHIPRIFAQKYLNGVDGTITLQVSEGKKWPVRCIYAHGSLKFSKGWAEFVLDNNLDEGDVCVFELINTKEIVLKVTIFRVLDNAVAVKQL</sequence>
<reference evidence="8" key="1">
    <citation type="submission" date="2025-08" db="UniProtKB">
        <authorList>
            <consortium name="RefSeq"/>
        </authorList>
    </citation>
    <scope>IDENTIFICATION</scope>
    <source>
        <tissue evidence="8">Fruit stalk</tissue>
    </source>
</reference>
<comment type="subcellular location">
    <subcellularLocation>
        <location evidence="1">Nucleus</location>
    </subcellularLocation>
</comment>
<gene>
    <name evidence="8" type="primary">LOC111308900</name>
</gene>
<keyword evidence="5" id="KW-0539">Nucleus</keyword>
<dbReference type="InterPro" id="IPR015300">
    <property type="entry name" value="DNA-bd_pseudobarrel_sf"/>
</dbReference>
<dbReference type="KEGG" id="dzi:111308900"/>
<proteinExistence type="predicted"/>
<protein>
    <submittedName>
        <fullName evidence="8">B3 domain-containing transcription factor VRN1-like isoform X1</fullName>
    </submittedName>
</protein>
<evidence type="ECO:0000256" key="4">
    <source>
        <dbReference type="ARBA" id="ARBA00023163"/>
    </source>
</evidence>
<evidence type="ECO:0000259" key="6">
    <source>
        <dbReference type="PROSITE" id="PS50863"/>
    </source>
</evidence>
<feature type="domain" description="TF-B3" evidence="6">
    <location>
        <begin position="339"/>
        <end position="434"/>
    </location>
</feature>
<keyword evidence="7" id="KW-1185">Reference proteome</keyword>
<dbReference type="SMART" id="SM01019">
    <property type="entry name" value="B3"/>
    <property type="match status" value="2"/>
</dbReference>
<dbReference type="GO" id="GO:0003677">
    <property type="term" value="F:DNA binding"/>
    <property type="evidence" value="ECO:0007669"/>
    <property type="project" value="UniProtKB-KW"/>
</dbReference>
<name>A0A6P6AEN0_DURZI</name>
<evidence type="ECO:0000256" key="3">
    <source>
        <dbReference type="ARBA" id="ARBA00023125"/>
    </source>
</evidence>
<dbReference type="Proteomes" id="UP000515121">
    <property type="component" value="Unplaced"/>
</dbReference>
<accession>A0A6P6AEN0</accession>
<organism evidence="7 8">
    <name type="scientific">Durio zibethinus</name>
    <name type="common">Durian</name>
    <dbReference type="NCBI Taxonomy" id="66656"/>
    <lineage>
        <taxon>Eukaryota</taxon>
        <taxon>Viridiplantae</taxon>
        <taxon>Streptophyta</taxon>
        <taxon>Embryophyta</taxon>
        <taxon>Tracheophyta</taxon>
        <taxon>Spermatophyta</taxon>
        <taxon>Magnoliopsida</taxon>
        <taxon>eudicotyledons</taxon>
        <taxon>Gunneridae</taxon>
        <taxon>Pentapetalae</taxon>
        <taxon>rosids</taxon>
        <taxon>malvids</taxon>
        <taxon>Malvales</taxon>
        <taxon>Malvaceae</taxon>
        <taxon>Helicteroideae</taxon>
        <taxon>Durio</taxon>
    </lineage>
</organism>
<dbReference type="Gene3D" id="2.40.330.10">
    <property type="entry name" value="DNA-binding pseudobarrel domain"/>
    <property type="match status" value="2"/>
</dbReference>
<dbReference type="PROSITE" id="PS50863">
    <property type="entry name" value="B3"/>
    <property type="match status" value="2"/>
</dbReference>
<dbReference type="GO" id="GO:0005634">
    <property type="term" value="C:nucleus"/>
    <property type="evidence" value="ECO:0007669"/>
    <property type="project" value="UniProtKB-SubCell"/>
</dbReference>
<dbReference type="PANTHER" id="PTHR31920">
    <property type="entry name" value="B3 DOMAIN-CONTAINING"/>
    <property type="match status" value="1"/>
</dbReference>
<dbReference type="Pfam" id="PF02362">
    <property type="entry name" value="B3"/>
    <property type="match status" value="2"/>
</dbReference>
<dbReference type="AlphaFoldDB" id="A0A6P6AEN0"/>
<dbReference type="CDD" id="cd10017">
    <property type="entry name" value="B3_DNA"/>
    <property type="match status" value="2"/>
</dbReference>